<name>A0A9D1K604_9FIRM</name>
<reference evidence="1" key="2">
    <citation type="journal article" date="2021" name="PeerJ">
        <title>Extensive microbial diversity within the chicken gut microbiome revealed by metagenomics and culture.</title>
        <authorList>
            <person name="Gilroy R."/>
            <person name="Ravi A."/>
            <person name="Getino M."/>
            <person name="Pursley I."/>
            <person name="Horton D.L."/>
            <person name="Alikhan N.F."/>
            <person name="Baker D."/>
            <person name="Gharbi K."/>
            <person name="Hall N."/>
            <person name="Watson M."/>
            <person name="Adriaenssens E.M."/>
            <person name="Foster-Nyarko E."/>
            <person name="Jarju S."/>
            <person name="Secka A."/>
            <person name="Antonio M."/>
            <person name="Oren A."/>
            <person name="Chaudhuri R.R."/>
            <person name="La Ragione R."/>
            <person name="Hildebrand F."/>
            <person name="Pallen M.J."/>
        </authorList>
    </citation>
    <scope>NUCLEOTIDE SEQUENCE</scope>
    <source>
        <strain evidence="1">13766</strain>
    </source>
</reference>
<evidence type="ECO:0000313" key="1">
    <source>
        <dbReference type="EMBL" id="HIS92142.1"/>
    </source>
</evidence>
<evidence type="ECO:0000313" key="2">
    <source>
        <dbReference type="Proteomes" id="UP000824140"/>
    </source>
</evidence>
<sequence>MLYPKAVRVIPLPEYRLEIHFDNGECRLFDVKPYLHGEWFSQLLDVNVFNQVKIDGLSVSWPDGQDIAPDCLYVNASKVI</sequence>
<proteinExistence type="predicted"/>
<dbReference type="Pfam" id="PF10387">
    <property type="entry name" value="DUF2442"/>
    <property type="match status" value="1"/>
</dbReference>
<comment type="caution">
    <text evidence="1">The sequence shown here is derived from an EMBL/GenBank/DDBJ whole genome shotgun (WGS) entry which is preliminary data.</text>
</comment>
<dbReference type="Gene3D" id="3.30.2020.10">
    <property type="entry name" value="NE0471-like N-terminal domain"/>
    <property type="match status" value="1"/>
</dbReference>
<dbReference type="SUPFAM" id="SSF143880">
    <property type="entry name" value="NE0471 N-terminal domain-like"/>
    <property type="match status" value="1"/>
</dbReference>
<dbReference type="AlphaFoldDB" id="A0A9D1K604"/>
<dbReference type="EMBL" id="DVJN01000078">
    <property type="protein sequence ID" value="HIS92142.1"/>
    <property type="molecule type" value="Genomic_DNA"/>
</dbReference>
<dbReference type="InterPro" id="IPR036782">
    <property type="entry name" value="NE0471-like_N"/>
</dbReference>
<reference evidence="1" key="1">
    <citation type="submission" date="2020-10" db="EMBL/GenBank/DDBJ databases">
        <authorList>
            <person name="Gilroy R."/>
        </authorList>
    </citation>
    <scope>NUCLEOTIDE SEQUENCE</scope>
    <source>
        <strain evidence="1">13766</strain>
    </source>
</reference>
<organism evidence="1 2">
    <name type="scientific">Candidatus Alectryocaccomicrobium excrementavium</name>
    <dbReference type="NCBI Taxonomy" id="2840668"/>
    <lineage>
        <taxon>Bacteria</taxon>
        <taxon>Bacillati</taxon>
        <taxon>Bacillota</taxon>
        <taxon>Clostridia</taxon>
        <taxon>Candidatus Alectryocaccomicrobium</taxon>
    </lineage>
</organism>
<dbReference type="InterPro" id="IPR018841">
    <property type="entry name" value="DUF2442"/>
</dbReference>
<protein>
    <submittedName>
        <fullName evidence="1">DUF2442 domain-containing protein</fullName>
    </submittedName>
</protein>
<accession>A0A9D1K604</accession>
<gene>
    <name evidence="1" type="ORF">IAA84_03910</name>
</gene>
<dbReference type="Proteomes" id="UP000824140">
    <property type="component" value="Unassembled WGS sequence"/>
</dbReference>